<accession>A0A8E2F1F7</accession>
<name>A0A8E2F1F7_9PEZI</name>
<evidence type="ECO:0000313" key="1">
    <source>
        <dbReference type="EMBL" id="OCL08709.1"/>
    </source>
</evidence>
<dbReference type="EMBL" id="KV749608">
    <property type="protein sequence ID" value="OCL08709.1"/>
    <property type="molecule type" value="Genomic_DNA"/>
</dbReference>
<proteinExistence type="predicted"/>
<dbReference type="AlphaFoldDB" id="A0A8E2F1F7"/>
<protein>
    <submittedName>
        <fullName evidence="1">Uncharacterized protein</fullName>
    </submittedName>
</protein>
<evidence type="ECO:0000313" key="2">
    <source>
        <dbReference type="Proteomes" id="UP000250140"/>
    </source>
</evidence>
<sequence length="70" mass="8001">MAEKHVLLIVNHSTHLLFRQLFLLFTSSFVPSFVSSKLSPLISALSHRRTVAPPTEFFTSLHITIQRLIQ</sequence>
<gene>
    <name evidence="1" type="ORF">AOQ84DRAFT_388652</name>
</gene>
<reference evidence="1 2" key="1">
    <citation type="journal article" date="2016" name="Nat. Commun.">
        <title>Ectomycorrhizal ecology is imprinted in the genome of the dominant symbiotic fungus Cenococcum geophilum.</title>
        <authorList>
            <consortium name="DOE Joint Genome Institute"/>
            <person name="Peter M."/>
            <person name="Kohler A."/>
            <person name="Ohm R.A."/>
            <person name="Kuo A."/>
            <person name="Krutzmann J."/>
            <person name="Morin E."/>
            <person name="Arend M."/>
            <person name="Barry K.W."/>
            <person name="Binder M."/>
            <person name="Choi C."/>
            <person name="Clum A."/>
            <person name="Copeland A."/>
            <person name="Grisel N."/>
            <person name="Haridas S."/>
            <person name="Kipfer T."/>
            <person name="LaButti K."/>
            <person name="Lindquist E."/>
            <person name="Lipzen A."/>
            <person name="Maire R."/>
            <person name="Meier B."/>
            <person name="Mihaltcheva S."/>
            <person name="Molinier V."/>
            <person name="Murat C."/>
            <person name="Poggeler S."/>
            <person name="Quandt C.A."/>
            <person name="Sperisen C."/>
            <person name="Tritt A."/>
            <person name="Tisserant E."/>
            <person name="Crous P.W."/>
            <person name="Henrissat B."/>
            <person name="Nehls U."/>
            <person name="Egli S."/>
            <person name="Spatafora J.W."/>
            <person name="Grigoriev I.V."/>
            <person name="Martin F.M."/>
        </authorList>
    </citation>
    <scope>NUCLEOTIDE SEQUENCE [LARGE SCALE GENOMIC DNA]</scope>
    <source>
        <strain evidence="1 2">CBS 207.34</strain>
    </source>
</reference>
<dbReference type="Proteomes" id="UP000250140">
    <property type="component" value="Unassembled WGS sequence"/>
</dbReference>
<organism evidence="1 2">
    <name type="scientific">Glonium stellatum</name>
    <dbReference type="NCBI Taxonomy" id="574774"/>
    <lineage>
        <taxon>Eukaryota</taxon>
        <taxon>Fungi</taxon>
        <taxon>Dikarya</taxon>
        <taxon>Ascomycota</taxon>
        <taxon>Pezizomycotina</taxon>
        <taxon>Dothideomycetes</taxon>
        <taxon>Pleosporomycetidae</taxon>
        <taxon>Gloniales</taxon>
        <taxon>Gloniaceae</taxon>
        <taxon>Glonium</taxon>
    </lineage>
</organism>
<keyword evidence="2" id="KW-1185">Reference proteome</keyword>